<keyword evidence="1" id="KW-0732">Signal</keyword>
<comment type="caution">
    <text evidence="2">The sequence shown here is derived from an EMBL/GenBank/DDBJ whole genome shotgun (WGS) entry which is preliminary data.</text>
</comment>
<evidence type="ECO:0000256" key="1">
    <source>
        <dbReference type="SAM" id="SignalP"/>
    </source>
</evidence>
<feature type="chain" id="PRO_5047326270" evidence="1">
    <location>
        <begin position="24"/>
        <end position="70"/>
    </location>
</feature>
<reference evidence="2" key="1">
    <citation type="journal article" date="2023" name="Insect Mol. Biol.">
        <title>Genome sequencing provides insights into the evolution of gene families encoding plant cell wall-degrading enzymes in longhorned beetles.</title>
        <authorList>
            <person name="Shin N.R."/>
            <person name="Okamura Y."/>
            <person name="Kirsch R."/>
            <person name="Pauchet Y."/>
        </authorList>
    </citation>
    <scope>NUCLEOTIDE SEQUENCE</scope>
    <source>
        <strain evidence="2">MMC_N1</strain>
    </source>
</reference>
<evidence type="ECO:0000313" key="3">
    <source>
        <dbReference type="Proteomes" id="UP001162164"/>
    </source>
</evidence>
<name>A0ABQ9IYX0_9CUCU</name>
<organism evidence="2 3">
    <name type="scientific">Molorchus minor</name>
    <dbReference type="NCBI Taxonomy" id="1323400"/>
    <lineage>
        <taxon>Eukaryota</taxon>
        <taxon>Metazoa</taxon>
        <taxon>Ecdysozoa</taxon>
        <taxon>Arthropoda</taxon>
        <taxon>Hexapoda</taxon>
        <taxon>Insecta</taxon>
        <taxon>Pterygota</taxon>
        <taxon>Neoptera</taxon>
        <taxon>Endopterygota</taxon>
        <taxon>Coleoptera</taxon>
        <taxon>Polyphaga</taxon>
        <taxon>Cucujiformia</taxon>
        <taxon>Chrysomeloidea</taxon>
        <taxon>Cerambycidae</taxon>
        <taxon>Lamiinae</taxon>
        <taxon>Monochamini</taxon>
        <taxon>Molorchus</taxon>
    </lineage>
</organism>
<dbReference type="EMBL" id="JAPWTJ010001816">
    <property type="protein sequence ID" value="KAJ8969364.1"/>
    <property type="molecule type" value="Genomic_DNA"/>
</dbReference>
<proteinExistence type="predicted"/>
<evidence type="ECO:0000313" key="2">
    <source>
        <dbReference type="EMBL" id="KAJ8969364.1"/>
    </source>
</evidence>
<sequence>MKSTFYILCLAVIIFVVTEVAQGYGYGAGAYIPCGFMSGACRWFCSQREGGDMANVSTPDVCVHKIYFTI</sequence>
<feature type="signal peptide" evidence="1">
    <location>
        <begin position="1"/>
        <end position="23"/>
    </location>
</feature>
<keyword evidence="3" id="KW-1185">Reference proteome</keyword>
<accession>A0ABQ9IYX0</accession>
<gene>
    <name evidence="2" type="ORF">NQ317_004636</name>
</gene>
<dbReference type="Proteomes" id="UP001162164">
    <property type="component" value="Unassembled WGS sequence"/>
</dbReference>
<protein>
    <submittedName>
        <fullName evidence="2">Uncharacterized protein</fullName>
    </submittedName>
</protein>